<dbReference type="InterPro" id="IPR013495">
    <property type="entry name" value="CHP02679"/>
</dbReference>
<dbReference type="RefSeq" id="WP_395115997.1">
    <property type="nucleotide sequence ID" value="NZ_JBIMSN010000016.1"/>
</dbReference>
<dbReference type="Proteomes" id="UP001609176">
    <property type="component" value="Unassembled WGS sequence"/>
</dbReference>
<dbReference type="Proteomes" id="UP001609219">
    <property type="component" value="Unassembled WGS sequence"/>
</dbReference>
<feature type="domain" description="Conserved hypothetical protein CHP02679 N terminus" evidence="2">
    <location>
        <begin position="61"/>
        <end position="237"/>
    </location>
</feature>
<dbReference type="Proteomes" id="UP001609175">
    <property type="component" value="Unassembled WGS sequence"/>
</dbReference>
<proteinExistence type="predicted"/>
<evidence type="ECO:0000313" key="5">
    <source>
        <dbReference type="EMBL" id="MFH5240724.1"/>
    </source>
</evidence>
<evidence type="ECO:0000313" key="8">
    <source>
        <dbReference type="Proteomes" id="UP001609219"/>
    </source>
</evidence>
<evidence type="ECO:0000259" key="1">
    <source>
        <dbReference type="Pfam" id="PF09664"/>
    </source>
</evidence>
<dbReference type="InterPro" id="IPR024466">
    <property type="entry name" value="CHP02679_N"/>
</dbReference>
<dbReference type="EMBL" id="JBIMSO010000060">
    <property type="protein sequence ID" value="MFH5210345.1"/>
    <property type="molecule type" value="Genomic_DNA"/>
</dbReference>
<gene>
    <name evidence="5" type="ORF">ACHIPV_02360</name>
    <name evidence="3" type="ORF">ACHIPZ_19355</name>
    <name evidence="4" type="ORF">ACHIRB_03685</name>
</gene>
<evidence type="ECO:0000313" key="4">
    <source>
        <dbReference type="EMBL" id="MFH5227691.1"/>
    </source>
</evidence>
<dbReference type="Pfam" id="PF11796">
    <property type="entry name" value="DUF3323"/>
    <property type="match status" value="1"/>
</dbReference>
<dbReference type="EMBL" id="JBIMSP010000002">
    <property type="protein sequence ID" value="MFH5240724.1"/>
    <property type="molecule type" value="Genomic_DNA"/>
</dbReference>
<evidence type="ECO:0000313" key="3">
    <source>
        <dbReference type="EMBL" id="MFH5210345.1"/>
    </source>
</evidence>
<sequence>MRYDTSWLGLEADALTSLDLLLDRARKQVVRSDGELVGSVSVRAADAPGLWRVANGIDRGTRTSLTGRIELRVVALDEWLRRHAKGGGRGLVEILESVTPLAFPKRVAAERDGKRFAVVDSAADAFGGSPPAWLGEWLTYVATERAVYTDPDAVVNAAKVLAFLPVDDVVLTVLAELATGDTKALTKRATTRLVLRGLAFEYDVDAPTSSADERSLWSRAGVVVDSLSSRVLIRGLRFRLDSPVAKWANEAAELGEPCVLTLDQLLRHRLTPTDAPIYVCENPAVLESAARRLGPTSQALVCTEGQPSVAATTLVSRAGGSIRWRGDFDWTGLRTTGAAIARFGATPWLMDIETYSAALERGESEPLKERDHRAESPWEPTLASEMALRGRAVMEERLVERLLADLA</sequence>
<protein>
    <submittedName>
        <fullName evidence="4">TIGR02679 family protein</fullName>
    </submittedName>
</protein>
<dbReference type="EMBL" id="JBIMSN010000016">
    <property type="protein sequence ID" value="MFH5227691.1"/>
    <property type="molecule type" value="Genomic_DNA"/>
</dbReference>
<dbReference type="Pfam" id="PF09664">
    <property type="entry name" value="DUF2399"/>
    <property type="match status" value="1"/>
</dbReference>
<accession>A0ABW7JY74</accession>
<keyword evidence="8" id="KW-1185">Reference proteome</keyword>
<organism evidence="4 8">
    <name type="scientific">Antrihabitans spumae</name>
    <dbReference type="NCBI Taxonomy" id="3373370"/>
    <lineage>
        <taxon>Bacteria</taxon>
        <taxon>Bacillati</taxon>
        <taxon>Actinomycetota</taxon>
        <taxon>Actinomycetes</taxon>
        <taxon>Mycobacteriales</taxon>
        <taxon>Nocardiaceae</taxon>
        <taxon>Antrihabitans</taxon>
    </lineage>
</organism>
<evidence type="ECO:0000313" key="6">
    <source>
        <dbReference type="Proteomes" id="UP001609175"/>
    </source>
</evidence>
<evidence type="ECO:0000313" key="7">
    <source>
        <dbReference type="Proteomes" id="UP001609176"/>
    </source>
</evidence>
<name>A0ABW7JY74_9NOCA</name>
<comment type="caution">
    <text evidence="4">The sequence shown here is derived from an EMBL/GenBank/DDBJ whole genome shotgun (WGS) entry which is preliminary data.</text>
</comment>
<evidence type="ECO:0000259" key="2">
    <source>
        <dbReference type="Pfam" id="PF11796"/>
    </source>
</evidence>
<reference evidence="6 7" key="1">
    <citation type="submission" date="2024-10" db="EMBL/GenBank/DDBJ databases">
        <authorList>
            <person name="Riesco R."/>
        </authorList>
    </citation>
    <scope>NUCLEOTIDE SEQUENCE [LARGE SCALE GENOMIC DNA]</scope>
    <source>
        <strain evidence="5 7">NCIMB 15448</strain>
        <strain evidence="3 6">NCIMB 15449</strain>
        <strain evidence="4 8">NCIMB 15450</strain>
    </source>
</reference>
<dbReference type="NCBIfam" id="TIGR02679">
    <property type="entry name" value="TIGR02679 family protein"/>
    <property type="match status" value="1"/>
</dbReference>
<feature type="domain" description="DUF2399" evidence="1">
    <location>
        <begin position="259"/>
        <end position="406"/>
    </location>
</feature>
<dbReference type="InterPro" id="IPR024465">
    <property type="entry name" value="DUF2399"/>
</dbReference>